<keyword evidence="1" id="KW-0812">Transmembrane</keyword>
<comment type="caution">
    <text evidence="2">The sequence shown here is derived from an EMBL/GenBank/DDBJ whole genome shotgun (WGS) entry which is preliminary data.</text>
</comment>
<feature type="transmembrane region" description="Helical" evidence="1">
    <location>
        <begin position="208"/>
        <end position="231"/>
    </location>
</feature>
<keyword evidence="3" id="KW-1185">Reference proteome</keyword>
<gene>
    <name evidence="2" type="ORF">BCR33DRAFT_713356</name>
</gene>
<evidence type="ECO:0000313" key="3">
    <source>
        <dbReference type="Proteomes" id="UP000193642"/>
    </source>
</evidence>
<dbReference type="AlphaFoldDB" id="A0A1Y2CU84"/>
<proteinExistence type="predicted"/>
<organism evidence="2 3">
    <name type="scientific">Rhizoclosmatium globosum</name>
    <dbReference type="NCBI Taxonomy" id="329046"/>
    <lineage>
        <taxon>Eukaryota</taxon>
        <taxon>Fungi</taxon>
        <taxon>Fungi incertae sedis</taxon>
        <taxon>Chytridiomycota</taxon>
        <taxon>Chytridiomycota incertae sedis</taxon>
        <taxon>Chytridiomycetes</taxon>
        <taxon>Chytridiales</taxon>
        <taxon>Chytriomycetaceae</taxon>
        <taxon>Rhizoclosmatium</taxon>
    </lineage>
</organism>
<keyword evidence="1" id="KW-1133">Transmembrane helix</keyword>
<feature type="transmembrane region" description="Helical" evidence="1">
    <location>
        <begin position="15"/>
        <end position="38"/>
    </location>
</feature>
<name>A0A1Y2CU84_9FUNG</name>
<evidence type="ECO:0000313" key="2">
    <source>
        <dbReference type="EMBL" id="ORY50591.1"/>
    </source>
</evidence>
<evidence type="ECO:0000256" key="1">
    <source>
        <dbReference type="SAM" id="Phobius"/>
    </source>
</evidence>
<feature type="transmembrane region" description="Helical" evidence="1">
    <location>
        <begin position="162"/>
        <end position="187"/>
    </location>
</feature>
<feature type="transmembrane region" description="Helical" evidence="1">
    <location>
        <begin position="59"/>
        <end position="78"/>
    </location>
</feature>
<protein>
    <submittedName>
        <fullName evidence="2">Uncharacterized protein</fullName>
    </submittedName>
</protein>
<accession>A0A1Y2CU84</accession>
<feature type="transmembrane region" description="Helical" evidence="1">
    <location>
        <begin position="90"/>
        <end position="108"/>
    </location>
</feature>
<dbReference type="Proteomes" id="UP000193642">
    <property type="component" value="Unassembled WGS sequence"/>
</dbReference>
<feature type="transmembrane region" description="Helical" evidence="1">
    <location>
        <begin position="129"/>
        <end position="150"/>
    </location>
</feature>
<dbReference type="EMBL" id="MCGO01000007">
    <property type="protein sequence ID" value="ORY50591.1"/>
    <property type="molecule type" value="Genomic_DNA"/>
</dbReference>
<sequence>MNTTITVETDPRPYILIPGLISSTILLIAMIVFLVHYYDRYAPGATNFTKITPVGQVLLGAYSGMASLFAFQLAQVYTDVYSLSSKACNVMVAFCLASIELCSIRYFWLISSTIVDMITPELFSRVEKVVTWVPFSFYIQFVAAIIFNIYHTPEYDAFPLFIIYHISMAVPGSLTVLLNSFFLYVFYQYLKRTQDHEHLHSDAKLITISKYGIVISGVSYFSSSLYMLALVLHNSEFWLNLLISLNLFFVHTTGWVSFVMKVSVWRIEDEKKAVGNNPEIQLLRQKSIAKSLDYRRNSQLAEEMW</sequence>
<keyword evidence="1" id="KW-0472">Membrane</keyword>
<reference evidence="2 3" key="1">
    <citation type="submission" date="2016-07" db="EMBL/GenBank/DDBJ databases">
        <title>Pervasive Adenine N6-methylation of Active Genes in Fungi.</title>
        <authorList>
            <consortium name="DOE Joint Genome Institute"/>
            <person name="Mondo S.J."/>
            <person name="Dannebaum R.O."/>
            <person name="Kuo R.C."/>
            <person name="Labutti K."/>
            <person name="Haridas S."/>
            <person name="Kuo A."/>
            <person name="Salamov A."/>
            <person name="Ahrendt S.R."/>
            <person name="Lipzen A."/>
            <person name="Sullivan W."/>
            <person name="Andreopoulos W.B."/>
            <person name="Clum A."/>
            <person name="Lindquist E."/>
            <person name="Daum C."/>
            <person name="Ramamoorthy G.K."/>
            <person name="Gryganskyi A."/>
            <person name="Culley D."/>
            <person name="Magnuson J.K."/>
            <person name="James T.Y."/>
            <person name="O'Malley M.A."/>
            <person name="Stajich J.E."/>
            <person name="Spatafora J.W."/>
            <person name="Visel A."/>
            <person name="Grigoriev I.V."/>
        </authorList>
    </citation>
    <scope>NUCLEOTIDE SEQUENCE [LARGE SCALE GENOMIC DNA]</scope>
    <source>
        <strain evidence="2 3">JEL800</strain>
    </source>
</reference>
<feature type="transmembrane region" description="Helical" evidence="1">
    <location>
        <begin position="237"/>
        <end position="258"/>
    </location>
</feature>